<feature type="compositionally biased region" description="Low complexity" evidence="7">
    <location>
        <begin position="1440"/>
        <end position="1458"/>
    </location>
</feature>
<dbReference type="Gene3D" id="1.25.10.10">
    <property type="entry name" value="Leucine-rich Repeat Variant"/>
    <property type="match status" value="1"/>
</dbReference>
<dbReference type="RefSeq" id="XP_001011852.2">
    <property type="nucleotide sequence ID" value="XM_001011852.2"/>
</dbReference>
<dbReference type="GO" id="GO:0010032">
    <property type="term" value="P:meiotic chromosome condensation"/>
    <property type="evidence" value="ECO:0007669"/>
    <property type="project" value="TreeGrafter"/>
</dbReference>
<evidence type="ECO:0000256" key="3">
    <source>
        <dbReference type="ARBA" id="ARBA00022776"/>
    </source>
</evidence>
<keyword evidence="3" id="KW-0498">Mitosis</keyword>
<feature type="compositionally biased region" description="Acidic residues" evidence="7">
    <location>
        <begin position="1467"/>
        <end position="1477"/>
    </location>
</feature>
<dbReference type="Pfam" id="PF12717">
    <property type="entry name" value="Cnd1"/>
    <property type="match status" value="1"/>
</dbReference>
<proteinExistence type="predicted"/>
<protein>
    <submittedName>
        <fullName evidence="10">Non-SMC mitotic condensation complex subunit 1, amine-terminal protein</fullName>
    </submittedName>
</protein>
<dbReference type="KEGG" id="tet:TTHERM_00392760"/>
<dbReference type="HOGENOM" id="CLU_001867_2_1_1"/>
<feature type="domain" description="Condensin complex subunit 1 N-terminal" evidence="9">
    <location>
        <begin position="93"/>
        <end position="245"/>
    </location>
</feature>
<dbReference type="InterPro" id="IPR032682">
    <property type="entry name" value="Cnd1_C"/>
</dbReference>
<feature type="region of interest" description="Disordered" evidence="7">
    <location>
        <begin position="1296"/>
        <end position="1477"/>
    </location>
</feature>
<evidence type="ECO:0000256" key="6">
    <source>
        <dbReference type="ARBA" id="ARBA00023306"/>
    </source>
</evidence>
<dbReference type="InterPro" id="IPR024324">
    <property type="entry name" value="Condensin_cplx_su1_N"/>
</dbReference>
<dbReference type="GO" id="GO:0000779">
    <property type="term" value="C:condensed chromosome, centromeric region"/>
    <property type="evidence" value="ECO:0007669"/>
    <property type="project" value="TreeGrafter"/>
</dbReference>
<dbReference type="InterPro" id="IPR016024">
    <property type="entry name" value="ARM-type_fold"/>
</dbReference>
<dbReference type="InParanoid" id="Q233H3"/>
<keyword evidence="5" id="KW-0539">Nucleus</keyword>
<accession>Q233H3</accession>
<feature type="domain" description="Condensin complex subunit 1 C-terminal" evidence="8">
    <location>
        <begin position="1068"/>
        <end position="1227"/>
    </location>
</feature>
<dbReference type="GO" id="GO:0007076">
    <property type="term" value="P:mitotic chromosome condensation"/>
    <property type="evidence" value="ECO:0007669"/>
    <property type="project" value="InterPro"/>
</dbReference>
<dbReference type="eggNOG" id="KOG0414">
    <property type="taxonomic scope" value="Eukaryota"/>
</dbReference>
<keyword evidence="4" id="KW-0226">DNA condensation</keyword>
<keyword evidence="6" id="KW-0131">Cell cycle</keyword>
<dbReference type="GeneID" id="7847159"/>
<dbReference type="EMBL" id="GG662770">
    <property type="protein sequence ID" value="EAR91607.2"/>
    <property type="molecule type" value="Genomic_DNA"/>
</dbReference>
<comment type="subcellular location">
    <subcellularLocation>
        <location evidence="1">Nucleus</location>
    </subcellularLocation>
</comment>
<evidence type="ECO:0000256" key="7">
    <source>
        <dbReference type="SAM" id="MobiDB-lite"/>
    </source>
</evidence>
<evidence type="ECO:0000259" key="8">
    <source>
        <dbReference type="Pfam" id="PF12717"/>
    </source>
</evidence>
<feature type="compositionally biased region" description="Polar residues" evidence="7">
    <location>
        <begin position="1334"/>
        <end position="1351"/>
    </location>
</feature>
<dbReference type="STRING" id="312017.Q233H3"/>
<dbReference type="GO" id="GO:0000796">
    <property type="term" value="C:condensin complex"/>
    <property type="evidence" value="ECO:0007669"/>
    <property type="project" value="TreeGrafter"/>
</dbReference>
<organism evidence="10 11">
    <name type="scientific">Tetrahymena thermophila (strain SB210)</name>
    <dbReference type="NCBI Taxonomy" id="312017"/>
    <lineage>
        <taxon>Eukaryota</taxon>
        <taxon>Sar</taxon>
        <taxon>Alveolata</taxon>
        <taxon>Ciliophora</taxon>
        <taxon>Intramacronucleata</taxon>
        <taxon>Oligohymenophorea</taxon>
        <taxon>Hymenostomatida</taxon>
        <taxon>Tetrahymenina</taxon>
        <taxon>Tetrahymenidae</taxon>
        <taxon>Tetrahymena</taxon>
    </lineage>
</organism>
<dbReference type="PANTHER" id="PTHR14222">
    <property type="entry name" value="CONDENSIN"/>
    <property type="match status" value="1"/>
</dbReference>
<name>Q233H3_TETTS</name>
<evidence type="ECO:0000256" key="1">
    <source>
        <dbReference type="ARBA" id="ARBA00004123"/>
    </source>
</evidence>
<evidence type="ECO:0000256" key="2">
    <source>
        <dbReference type="ARBA" id="ARBA00022618"/>
    </source>
</evidence>
<dbReference type="OrthoDB" id="436262at2759"/>
<evidence type="ECO:0000256" key="4">
    <source>
        <dbReference type="ARBA" id="ARBA00023067"/>
    </source>
</evidence>
<feature type="compositionally biased region" description="Acidic residues" evidence="7">
    <location>
        <begin position="1419"/>
        <end position="1435"/>
    </location>
</feature>
<dbReference type="Pfam" id="PF12922">
    <property type="entry name" value="Cnd1_N"/>
    <property type="match status" value="1"/>
</dbReference>
<dbReference type="InterPro" id="IPR026971">
    <property type="entry name" value="CND1/NCAPD3"/>
</dbReference>
<dbReference type="Proteomes" id="UP000009168">
    <property type="component" value="Unassembled WGS sequence"/>
</dbReference>
<dbReference type="GO" id="GO:0042393">
    <property type="term" value="F:histone binding"/>
    <property type="evidence" value="ECO:0007669"/>
    <property type="project" value="TreeGrafter"/>
</dbReference>
<keyword evidence="2" id="KW-0132">Cell division</keyword>
<dbReference type="PANTHER" id="PTHR14222:SF2">
    <property type="entry name" value="CONDENSIN COMPLEX SUBUNIT 1"/>
    <property type="match status" value="1"/>
</dbReference>
<evidence type="ECO:0000313" key="10">
    <source>
        <dbReference type="EMBL" id="EAR91607.2"/>
    </source>
</evidence>
<dbReference type="SMR" id="Q233H3"/>
<dbReference type="InterPro" id="IPR011989">
    <property type="entry name" value="ARM-like"/>
</dbReference>
<sequence>MVDYFVFPYTYEDILKSADERYCVNAEEQRRIKNMEDKRMNRTLKELESAFVEDYTEIKQHERFDILYFLIDNFGSKNSESPNLIKFSLSTIEQTGELLLTYLNSHLRRVKEDCQNQNIAPEVLADDRHSLKMIIFLTTFFLRNTCIRRISTMKEDNNDEAHQNKKGKKNTGGEENYDNLIEKQRICIDLLQKTLQLDLKTLYQKKSIDEEFYKYYLATALRLLESKPFIRAEKARTNIFAIIRTVMRVFSEYNKQELKQVQLNFINLIYEDENLVQPIADFIIDLYNDKNLIFSKEFTFDLLQILVTFLQEKTSPSSENTVFKNARDFFSILSNHLPKIFINNLSCFLTLFDSESYLMRNTVCEILGNILKNVLTAQNEEDEEFILNEESKIKQKEKLLDRLIDRVYDKHAYSRAQVLTILADLCENNAIPPQFLPQILKAAISRTRDVGAIVRRKALQLISRVVNYYVYIYQTNKDGKFITKEQVIKEIKKLDMQNLSCAEQLEKIEERLREITQSEDPAELLLQQDEIESLTTRQKSIKAQMAQIAQLQSRYQEYQDFLHALDILIPILIQLLGSKSVYDVLETIRLLMYLKKYNITTSELGIKKMIVLIWSKEKAVKEEVMQTYWSIYMNNKEQKPQRIAKNLINLMIDTNITEASSFEELLLSMMDTHKISQEELKSQNLKAYPIQDQVFAEVWEIFTKNFRRLCEADPNRERTEQESLEYEKELILQKKEMRSAIQILRIISSRQKSNWSMKLESFKNILNYYKKFVNKVDWVIVKEIACISEQVKSEDNKAIIESIAQILTVLLIRGHGTEDSEWFLSCEQIIRLTFLTFTNPETIIKYLIKKMSQFLFEKKIANEGGAVDEEEDEPNQNKDDLEMQLEKDNKKDDGVQKPLTSKAYEHKLAQVLYVAGNSALKFLMHCDRIEEYLNKRRIEAENNKQKEMQNDANDNEDKDIDKINGGFEAEFEEHQRTLHSIQDKLIIESPIYSYFCSIATKICWNMFNSLSLAQRSEADNINNKLRRNVILDRVAMLCLIKFMCVSSQVCKKNLDLIFNMLESQADAIVKTNILIGIGDLYHRYPIILERYLHFVYKSLSDKDVRVRKTCLMVITHLVLNDMLKVKAEISSIAILIEDSDQRIQNMVKLFFHELNKKDPKAIYNLLPELIGRLSTENINESIFNNFCENVLPHIDKDKQAESLVDKLCQRFTLVNTEKEWINISHALKMFSYNEKSLKKLLEHFESKYREKLNIPIILENFKAIILKTKKMPRQSQEQKQLIDELDSKISNFKKETFDDKKYKKEKPKPKQAAGTKGNQANKGAVGNAQKKGKQNVQVPNPQQSKKGQQQMMEIESDEEEEAVFQPNRRSQQQQQQQLRGGPGKILKSNLEEVKNVKNALLAANHPNNQRNTKQRAEPEEIDIEDDDFDEEEEEEFVGHNRGQSSRAQQSNQRASSRNVQRKSLKEDSDDDDFDEEF</sequence>
<gene>
    <name evidence="10" type="ORF">TTHERM_00392760</name>
</gene>
<dbReference type="SUPFAM" id="SSF48371">
    <property type="entry name" value="ARM repeat"/>
    <property type="match status" value="1"/>
</dbReference>
<evidence type="ECO:0000256" key="5">
    <source>
        <dbReference type="ARBA" id="ARBA00023242"/>
    </source>
</evidence>
<keyword evidence="11" id="KW-1185">Reference proteome</keyword>
<reference evidence="11" key="1">
    <citation type="journal article" date="2006" name="PLoS Biol.">
        <title>Macronuclear genome sequence of the ciliate Tetrahymena thermophila, a model eukaryote.</title>
        <authorList>
            <person name="Eisen J.A."/>
            <person name="Coyne R.S."/>
            <person name="Wu M."/>
            <person name="Wu D."/>
            <person name="Thiagarajan M."/>
            <person name="Wortman J.R."/>
            <person name="Badger J.H."/>
            <person name="Ren Q."/>
            <person name="Amedeo P."/>
            <person name="Jones K.M."/>
            <person name="Tallon L.J."/>
            <person name="Delcher A.L."/>
            <person name="Salzberg S.L."/>
            <person name="Silva J.C."/>
            <person name="Haas B.J."/>
            <person name="Majoros W.H."/>
            <person name="Farzad M."/>
            <person name="Carlton J.M."/>
            <person name="Smith R.K. Jr."/>
            <person name="Garg J."/>
            <person name="Pearlman R.E."/>
            <person name="Karrer K.M."/>
            <person name="Sun L."/>
            <person name="Manning G."/>
            <person name="Elde N.C."/>
            <person name="Turkewitz A.P."/>
            <person name="Asai D.J."/>
            <person name="Wilkes D.E."/>
            <person name="Wang Y."/>
            <person name="Cai H."/>
            <person name="Collins K."/>
            <person name="Stewart B.A."/>
            <person name="Lee S.R."/>
            <person name="Wilamowska K."/>
            <person name="Weinberg Z."/>
            <person name="Ruzzo W.L."/>
            <person name="Wloga D."/>
            <person name="Gaertig J."/>
            <person name="Frankel J."/>
            <person name="Tsao C.-C."/>
            <person name="Gorovsky M.A."/>
            <person name="Keeling P.J."/>
            <person name="Waller R.F."/>
            <person name="Patron N.J."/>
            <person name="Cherry J.M."/>
            <person name="Stover N.A."/>
            <person name="Krieger C.J."/>
            <person name="del Toro C."/>
            <person name="Ryder H.F."/>
            <person name="Williamson S.C."/>
            <person name="Barbeau R.A."/>
            <person name="Hamilton E.P."/>
            <person name="Orias E."/>
        </authorList>
    </citation>
    <scope>NUCLEOTIDE SEQUENCE [LARGE SCALE GENOMIC DNA]</scope>
    <source>
        <strain evidence="11">SB210</strain>
    </source>
</reference>
<dbReference type="GO" id="GO:0051301">
    <property type="term" value="P:cell division"/>
    <property type="evidence" value="ECO:0007669"/>
    <property type="project" value="UniProtKB-KW"/>
</dbReference>
<evidence type="ECO:0000259" key="9">
    <source>
        <dbReference type="Pfam" id="PF12922"/>
    </source>
</evidence>
<evidence type="ECO:0000313" key="11">
    <source>
        <dbReference type="Proteomes" id="UP000009168"/>
    </source>
</evidence>
<dbReference type="GO" id="GO:0005634">
    <property type="term" value="C:nucleus"/>
    <property type="evidence" value="ECO:0007669"/>
    <property type="project" value="UniProtKB-SubCell"/>
</dbReference>